<keyword evidence="3" id="KW-0408">Iron</keyword>
<keyword evidence="5" id="KW-0676">Redox-active center</keyword>
<dbReference type="InterPro" id="IPR036249">
    <property type="entry name" value="Thioredoxin-like_sf"/>
</dbReference>
<evidence type="ECO:0000256" key="7">
    <source>
        <dbReference type="ARBA" id="ARBA00076083"/>
    </source>
</evidence>
<dbReference type="InterPro" id="IPR004480">
    <property type="entry name" value="Monothiol_GRX-rel"/>
</dbReference>
<keyword evidence="4" id="KW-0411">Iron-sulfur</keyword>
<keyword evidence="1" id="KW-0001">2Fe-2S</keyword>
<evidence type="ECO:0000256" key="4">
    <source>
        <dbReference type="ARBA" id="ARBA00023014"/>
    </source>
</evidence>
<dbReference type="FunFam" id="3.40.30.10:FF:000005">
    <property type="entry name" value="Glutaredoxin 5"/>
    <property type="match status" value="1"/>
</dbReference>
<proteinExistence type="predicted"/>
<dbReference type="NCBIfam" id="TIGR00365">
    <property type="entry name" value="Grx4 family monothiol glutaredoxin"/>
    <property type="match status" value="1"/>
</dbReference>
<dbReference type="GO" id="GO:0046872">
    <property type="term" value="F:metal ion binding"/>
    <property type="evidence" value="ECO:0007669"/>
    <property type="project" value="UniProtKB-KW"/>
</dbReference>
<dbReference type="GO" id="GO:0005759">
    <property type="term" value="C:mitochondrial matrix"/>
    <property type="evidence" value="ECO:0007669"/>
    <property type="project" value="TreeGrafter"/>
</dbReference>
<dbReference type="PANTHER" id="PTHR10293:SF16">
    <property type="entry name" value="GLUTAREDOXIN-RELATED PROTEIN 5, MITOCHONDRIAL"/>
    <property type="match status" value="1"/>
</dbReference>
<dbReference type="CTD" id="32410"/>
<dbReference type="InterPro" id="IPR002109">
    <property type="entry name" value="Glutaredoxin"/>
</dbReference>
<dbReference type="Gene3D" id="3.40.30.10">
    <property type="entry name" value="Glutaredoxin"/>
    <property type="match status" value="1"/>
</dbReference>
<dbReference type="GeneID" id="106745187"/>
<evidence type="ECO:0000256" key="2">
    <source>
        <dbReference type="ARBA" id="ARBA00022723"/>
    </source>
</evidence>
<dbReference type="KEGG" id="dqu:106745187"/>
<sequence length="139" mass="15348">MFRIGAKYAPIVRGFSTKLTEIDNLVKKNKVVVFMKGVPKEPRCGFSNAVVQILQMHGVTYDAHDVLKDENLRQGIKDFSKWPTIPQVFINGDFVGGCDILLEMHKNGELIEELKKVGITSALLEKEGSSPGSAKGSKE</sequence>
<evidence type="ECO:0000313" key="9">
    <source>
        <dbReference type="Proteomes" id="UP000515204"/>
    </source>
</evidence>
<feature type="domain" description="Glutaredoxin" evidence="8">
    <location>
        <begin position="31"/>
        <end position="95"/>
    </location>
</feature>
<dbReference type="Pfam" id="PF00462">
    <property type="entry name" value="Glutaredoxin"/>
    <property type="match status" value="1"/>
</dbReference>
<dbReference type="SUPFAM" id="SSF52833">
    <property type="entry name" value="Thioredoxin-like"/>
    <property type="match status" value="1"/>
</dbReference>
<accession>A0A6P3XCR5</accession>
<evidence type="ECO:0000256" key="6">
    <source>
        <dbReference type="ARBA" id="ARBA00067456"/>
    </source>
</evidence>
<dbReference type="GO" id="GO:0051537">
    <property type="term" value="F:2 iron, 2 sulfur cluster binding"/>
    <property type="evidence" value="ECO:0007669"/>
    <property type="project" value="UniProtKB-KW"/>
</dbReference>
<evidence type="ECO:0000256" key="3">
    <source>
        <dbReference type="ARBA" id="ARBA00023004"/>
    </source>
</evidence>
<evidence type="ECO:0000313" key="10">
    <source>
        <dbReference type="RefSeq" id="XP_014476032.1"/>
    </source>
</evidence>
<evidence type="ECO:0000256" key="1">
    <source>
        <dbReference type="ARBA" id="ARBA00022714"/>
    </source>
</evidence>
<evidence type="ECO:0000259" key="8">
    <source>
        <dbReference type="Pfam" id="PF00462"/>
    </source>
</evidence>
<dbReference type="InterPro" id="IPR033658">
    <property type="entry name" value="GRX_PICOT-like"/>
</dbReference>
<dbReference type="OrthoDB" id="415696at2759"/>
<evidence type="ECO:0000256" key="5">
    <source>
        <dbReference type="ARBA" id="ARBA00023284"/>
    </source>
</evidence>
<reference evidence="10" key="1">
    <citation type="submission" date="2025-08" db="UniProtKB">
        <authorList>
            <consortium name="RefSeq"/>
        </authorList>
    </citation>
    <scope>IDENTIFICATION</scope>
</reference>
<dbReference type="PROSITE" id="PS51354">
    <property type="entry name" value="GLUTAREDOXIN_2"/>
    <property type="match status" value="1"/>
</dbReference>
<gene>
    <name evidence="10" type="primary">LOC106745187</name>
</gene>
<dbReference type="AlphaFoldDB" id="A0A6P3XCR5"/>
<dbReference type="PANTHER" id="PTHR10293">
    <property type="entry name" value="GLUTAREDOXIN FAMILY MEMBER"/>
    <property type="match status" value="1"/>
</dbReference>
<keyword evidence="2" id="KW-0479">Metal-binding</keyword>
<dbReference type="CDD" id="cd03028">
    <property type="entry name" value="GRX_PICOT_like"/>
    <property type="match status" value="1"/>
</dbReference>
<dbReference type="RefSeq" id="XP_014476032.1">
    <property type="nucleotide sequence ID" value="XM_014620546.1"/>
</dbReference>
<dbReference type="Proteomes" id="UP000515204">
    <property type="component" value="Unplaced"/>
</dbReference>
<keyword evidence="9" id="KW-1185">Reference proteome</keyword>
<organism evidence="9 10">
    <name type="scientific">Dinoponera quadriceps</name>
    <name type="common">South American ant</name>
    <dbReference type="NCBI Taxonomy" id="609295"/>
    <lineage>
        <taxon>Eukaryota</taxon>
        <taxon>Metazoa</taxon>
        <taxon>Ecdysozoa</taxon>
        <taxon>Arthropoda</taxon>
        <taxon>Hexapoda</taxon>
        <taxon>Insecta</taxon>
        <taxon>Pterygota</taxon>
        <taxon>Neoptera</taxon>
        <taxon>Endopterygota</taxon>
        <taxon>Hymenoptera</taxon>
        <taxon>Apocrita</taxon>
        <taxon>Aculeata</taxon>
        <taxon>Formicoidea</taxon>
        <taxon>Formicidae</taxon>
        <taxon>Ponerinae</taxon>
        <taxon>Ponerini</taxon>
        <taxon>Dinoponera</taxon>
    </lineage>
</organism>
<name>A0A6P3XCR5_DINQU</name>
<protein>
    <recommendedName>
        <fullName evidence="6">Glutaredoxin-related protein 5, mitochondrial</fullName>
    </recommendedName>
    <alternativeName>
        <fullName evidence="7">Monothiol glutaredoxin-5</fullName>
    </alternativeName>
</protein>